<evidence type="ECO:0000313" key="3">
    <source>
        <dbReference type="EMBL" id="KAK4150801.1"/>
    </source>
</evidence>
<evidence type="ECO:0000256" key="1">
    <source>
        <dbReference type="SAM" id="MobiDB-lite"/>
    </source>
</evidence>
<name>A0AAN6ZVW5_9PEZI</name>
<keyword evidence="4" id="KW-1185">Reference proteome</keyword>
<proteinExistence type="predicted"/>
<reference evidence="3" key="2">
    <citation type="submission" date="2023-05" db="EMBL/GenBank/DDBJ databases">
        <authorList>
            <consortium name="Lawrence Berkeley National Laboratory"/>
            <person name="Steindorff A."/>
            <person name="Hensen N."/>
            <person name="Bonometti L."/>
            <person name="Westerberg I."/>
            <person name="Brannstrom I.O."/>
            <person name="Guillou S."/>
            <person name="Cros-Aarteil S."/>
            <person name="Calhoun S."/>
            <person name="Haridas S."/>
            <person name="Kuo A."/>
            <person name="Mondo S."/>
            <person name="Pangilinan J."/>
            <person name="Riley R."/>
            <person name="Labutti K."/>
            <person name="Andreopoulos B."/>
            <person name="Lipzen A."/>
            <person name="Chen C."/>
            <person name="Yanf M."/>
            <person name="Daum C."/>
            <person name="Ng V."/>
            <person name="Clum A."/>
            <person name="Ohm R."/>
            <person name="Martin F."/>
            <person name="Silar P."/>
            <person name="Natvig D."/>
            <person name="Lalanne C."/>
            <person name="Gautier V."/>
            <person name="Ament-Velasquez S.L."/>
            <person name="Kruys A."/>
            <person name="Hutchinson M.I."/>
            <person name="Powell A.J."/>
            <person name="Barry K."/>
            <person name="Miller A.N."/>
            <person name="Grigoriev I.V."/>
            <person name="Debuchy R."/>
            <person name="Gladieux P."/>
            <person name="Thoren M.H."/>
            <person name="Johannesson H."/>
        </authorList>
    </citation>
    <scope>NUCLEOTIDE SEQUENCE</scope>
    <source>
        <strain evidence="3">CBS 538.74</strain>
    </source>
</reference>
<evidence type="ECO:0000256" key="2">
    <source>
        <dbReference type="SAM" id="SignalP"/>
    </source>
</evidence>
<evidence type="ECO:0000313" key="4">
    <source>
        <dbReference type="Proteomes" id="UP001302745"/>
    </source>
</evidence>
<reference evidence="3" key="1">
    <citation type="journal article" date="2023" name="Mol. Phylogenet. Evol.">
        <title>Genome-scale phylogeny and comparative genomics of the fungal order Sordariales.</title>
        <authorList>
            <person name="Hensen N."/>
            <person name="Bonometti L."/>
            <person name="Westerberg I."/>
            <person name="Brannstrom I.O."/>
            <person name="Guillou S."/>
            <person name="Cros-Aarteil S."/>
            <person name="Calhoun S."/>
            <person name="Haridas S."/>
            <person name="Kuo A."/>
            <person name="Mondo S."/>
            <person name="Pangilinan J."/>
            <person name="Riley R."/>
            <person name="LaButti K."/>
            <person name="Andreopoulos B."/>
            <person name="Lipzen A."/>
            <person name="Chen C."/>
            <person name="Yan M."/>
            <person name="Daum C."/>
            <person name="Ng V."/>
            <person name="Clum A."/>
            <person name="Steindorff A."/>
            <person name="Ohm R.A."/>
            <person name="Martin F."/>
            <person name="Silar P."/>
            <person name="Natvig D.O."/>
            <person name="Lalanne C."/>
            <person name="Gautier V."/>
            <person name="Ament-Velasquez S.L."/>
            <person name="Kruys A."/>
            <person name="Hutchinson M.I."/>
            <person name="Powell A.J."/>
            <person name="Barry K."/>
            <person name="Miller A.N."/>
            <person name="Grigoriev I.V."/>
            <person name="Debuchy R."/>
            <person name="Gladieux P."/>
            <person name="Hiltunen Thoren M."/>
            <person name="Johannesson H."/>
        </authorList>
    </citation>
    <scope>NUCLEOTIDE SEQUENCE</scope>
    <source>
        <strain evidence="3">CBS 538.74</strain>
    </source>
</reference>
<feature type="region of interest" description="Disordered" evidence="1">
    <location>
        <begin position="83"/>
        <end position="106"/>
    </location>
</feature>
<dbReference type="AlphaFoldDB" id="A0AAN6ZVW5"/>
<gene>
    <name evidence="3" type="ORF">C8A00DRAFT_36589</name>
</gene>
<feature type="signal peptide" evidence="2">
    <location>
        <begin position="1"/>
        <end position="17"/>
    </location>
</feature>
<keyword evidence="2" id="KW-0732">Signal</keyword>
<feature type="chain" id="PRO_5042994420" evidence="2">
    <location>
        <begin position="18"/>
        <end position="106"/>
    </location>
</feature>
<organism evidence="3 4">
    <name type="scientific">Chaetomidium leptoderma</name>
    <dbReference type="NCBI Taxonomy" id="669021"/>
    <lineage>
        <taxon>Eukaryota</taxon>
        <taxon>Fungi</taxon>
        <taxon>Dikarya</taxon>
        <taxon>Ascomycota</taxon>
        <taxon>Pezizomycotina</taxon>
        <taxon>Sordariomycetes</taxon>
        <taxon>Sordariomycetidae</taxon>
        <taxon>Sordariales</taxon>
        <taxon>Chaetomiaceae</taxon>
        <taxon>Chaetomidium</taxon>
    </lineage>
</organism>
<accession>A0AAN6ZVW5</accession>
<protein>
    <submittedName>
        <fullName evidence="3">Uncharacterized protein</fullName>
    </submittedName>
</protein>
<sequence>MHFTLALALLATTLGQATPVAEEAPSAMEVPVAMEARSDVTDTLLNAAAAGANGCHCVAGLVGSHTQAATQVGNGLPQLGLRSPHGPPNHIMRVQAMRGKSEPDGR</sequence>
<comment type="caution">
    <text evidence="3">The sequence shown here is derived from an EMBL/GenBank/DDBJ whole genome shotgun (WGS) entry which is preliminary data.</text>
</comment>
<dbReference type="Proteomes" id="UP001302745">
    <property type="component" value="Unassembled WGS sequence"/>
</dbReference>
<dbReference type="EMBL" id="MU857050">
    <property type="protein sequence ID" value="KAK4150801.1"/>
    <property type="molecule type" value="Genomic_DNA"/>
</dbReference>